<dbReference type="EMBL" id="JBHSPR010000037">
    <property type="protein sequence ID" value="MFC6020803.1"/>
    <property type="molecule type" value="Genomic_DNA"/>
</dbReference>
<proteinExistence type="predicted"/>
<protein>
    <submittedName>
        <fullName evidence="1">Uncharacterized protein</fullName>
    </submittedName>
</protein>
<comment type="caution">
    <text evidence="1">The sequence shown here is derived from an EMBL/GenBank/DDBJ whole genome shotgun (WGS) entry which is preliminary data.</text>
</comment>
<keyword evidence="2" id="KW-1185">Reference proteome</keyword>
<accession>A0ABW1KIC7</accession>
<evidence type="ECO:0000313" key="1">
    <source>
        <dbReference type="EMBL" id="MFC6020803.1"/>
    </source>
</evidence>
<evidence type="ECO:0000313" key="2">
    <source>
        <dbReference type="Proteomes" id="UP001596203"/>
    </source>
</evidence>
<dbReference type="Proteomes" id="UP001596203">
    <property type="component" value="Unassembled WGS sequence"/>
</dbReference>
<dbReference type="RefSeq" id="WP_377428401.1">
    <property type="nucleotide sequence ID" value="NZ_JBHSPR010000037.1"/>
</dbReference>
<sequence>MLRKTDWNIEQDRIGGLLFEGASDLLRLLDNLTTRPVWYLRAHSFPIVYLVTRPGAPSPITGGMADRLDGAAGKRPPYALLDCAGASTDNSADGEQDATDFFDSETRELERLLNEAVAQFSGTFDRFTRRLRFPHYSLATWLVRLRLDEPVAKDKEQDVIAGDLQRYARDNHLPAGVDRETVDANVADVPSTIRAIAMLAPTLSSWSRRSSRICGGRTGVGRCSAPDVVVPATRC</sequence>
<name>A0ABW1KIC7_9ACTN</name>
<gene>
    <name evidence="1" type="ORF">ACFP2T_32120</name>
</gene>
<reference evidence="2" key="1">
    <citation type="journal article" date="2019" name="Int. J. Syst. Evol. Microbiol.">
        <title>The Global Catalogue of Microorganisms (GCM) 10K type strain sequencing project: providing services to taxonomists for standard genome sequencing and annotation.</title>
        <authorList>
            <consortium name="The Broad Institute Genomics Platform"/>
            <consortium name="The Broad Institute Genome Sequencing Center for Infectious Disease"/>
            <person name="Wu L."/>
            <person name="Ma J."/>
        </authorList>
    </citation>
    <scope>NUCLEOTIDE SEQUENCE [LARGE SCALE GENOMIC DNA]</scope>
    <source>
        <strain evidence="2">ZS-35-S2</strain>
    </source>
</reference>
<organism evidence="1 2">
    <name type="scientific">Plantactinospora solaniradicis</name>
    <dbReference type="NCBI Taxonomy" id="1723736"/>
    <lineage>
        <taxon>Bacteria</taxon>
        <taxon>Bacillati</taxon>
        <taxon>Actinomycetota</taxon>
        <taxon>Actinomycetes</taxon>
        <taxon>Micromonosporales</taxon>
        <taxon>Micromonosporaceae</taxon>
        <taxon>Plantactinospora</taxon>
    </lineage>
</organism>